<dbReference type="AlphaFoldDB" id="A0A645D1F7"/>
<evidence type="ECO:0000313" key="1">
    <source>
        <dbReference type="EMBL" id="MPM83246.1"/>
    </source>
</evidence>
<protein>
    <submittedName>
        <fullName evidence="1">Uncharacterized protein</fullName>
    </submittedName>
</protein>
<gene>
    <name evidence="1" type="ORF">SDC9_130309</name>
</gene>
<name>A0A645D1F7_9ZZZZ</name>
<reference evidence="1" key="1">
    <citation type="submission" date="2019-08" db="EMBL/GenBank/DDBJ databases">
        <authorList>
            <person name="Kucharzyk K."/>
            <person name="Murdoch R.W."/>
            <person name="Higgins S."/>
            <person name="Loffler F."/>
        </authorList>
    </citation>
    <scope>NUCLEOTIDE SEQUENCE</scope>
</reference>
<proteinExistence type="predicted"/>
<organism evidence="1">
    <name type="scientific">bioreactor metagenome</name>
    <dbReference type="NCBI Taxonomy" id="1076179"/>
    <lineage>
        <taxon>unclassified sequences</taxon>
        <taxon>metagenomes</taxon>
        <taxon>ecological metagenomes</taxon>
    </lineage>
</organism>
<dbReference type="EMBL" id="VSSQ01032091">
    <property type="protein sequence ID" value="MPM83246.1"/>
    <property type="molecule type" value="Genomic_DNA"/>
</dbReference>
<sequence length="36" mass="3968">METVPVKRWLLVPYPVKAMSAVPVQPEAGTKDTLSK</sequence>
<comment type="caution">
    <text evidence="1">The sequence shown here is derived from an EMBL/GenBank/DDBJ whole genome shotgun (WGS) entry which is preliminary data.</text>
</comment>
<accession>A0A645D1F7</accession>